<sequence length="88" mass="9873">MDLAPVRFGAAAKLMSIQDRCLQQRPLADRAFMDFKYTPAGSLEQRSALARLHGLILEWIELESGPCSLGHEETSRRHQDLLTHSLGL</sequence>
<dbReference type="AlphaFoldDB" id="Q7U6H5"/>
<organism evidence="1 2">
    <name type="scientific">Parasynechococcus marenigrum (strain WH8102)</name>
    <dbReference type="NCBI Taxonomy" id="84588"/>
    <lineage>
        <taxon>Bacteria</taxon>
        <taxon>Bacillati</taxon>
        <taxon>Cyanobacteriota</taxon>
        <taxon>Cyanophyceae</taxon>
        <taxon>Synechococcales</taxon>
        <taxon>Prochlorococcaceae</taxon>
        <taxon>Parasynechococcus</taxon>
        <taxon>Parasynechococcus marenigrum</taxon>
    </lineage>
</organism>
<dbReference type="HOGENOM" id="CLU_2467926_0_0_3"/>
<evidence type="ECO:0000313" key="1">
    <source>
        <dbReference type="EMBL" id="CAE07878.1"/>
    </source>
</evidence>
<proteinExistence type="predicted"/>
<keyword evidence="2" id="KW-1185">Reference proteome</keyword>
<gene>
    <name evidence="1" type="ordered locus">SYNW1363</name>
</gene>
<reference evidence="1 2" key="1">
    <citation type="journal article" date="2003" name="Nature">
        <title>The genome of a motile marine Synechococcus.</title>
        <authorList>
            <person name="Palenik B."/>
            <person name="Brahamsha B."/>
            <person name="Larimer F."/>
            <person name="Land M."/>
            <person name="Hauser L."/>
            <person name="Chain P."/>
            <person name="Lamerdin J."/>
            <person name="Regala W."/>
            <person name="Allen E.A."/>
            <person name="McCarren J."/>
            <person name="Paulsen I."/>
            <person name="Dufresne A."/>
            <person name="Partensky F."/>
            <person name="Webb E."/>
            <person name="Waterbury J."/>
        </authorList>
    </citation>
    <scope>NUCLEOTIDE SEQUENCE [LARGE SCALE GENOMIC DNA]</scope>
    <source>
        <strain evidence="1 2">WH8102</strain>
    </source>
</reference>
<protein>
    <submittedName>
        <fullName evidence="1">Uncharacterized protein</fullName>
    </submittedName>
</protein>
<evidence type="ECO:0000313" key="2">
    <source>
        <dbReference type="Proteomes" id="UP000001422"/>
    </source>
</evidence>
<accession>Q7U6H5</accession>
<dbReference type="KEGG" id="syw:SYNW1363"/>
<dbReference type="Proteomes" id="UP000001422">
    <property type="component" value="Chromosome"/>
</dbReference>
<name>Q7U6H5_PARMW</name>
<dbReference type="EMBL" id="BX569692">
    <property type="protein sequence ID" value="CAE07878.1"/>
    <property type="molecule type" value="Genomic_DNA"/>
</dbReference>